<protein>
    <recommendedName>
        <fullName evidence="3">Glycine dehydrogenase</fullName>
    </recommendedName>
</protein>
<sequence>MKSCKDVEIICTKVQYKEASFLEKIKIKLHVLFCKTCQSFSKKNTELTSLCSKANIKTLPVEEKEKMKTELKSRI</sequence>
<reference evidence="2" key="1">
    <citation type="submission" date="2016-11" db="EMBL/GenBank/DDBJ databases">
        <authorList>
            <person name="Varghese N."/>
            <person name="Submissions S."/>
        </authorList>
    </citation>
    <scope>NUCLEOTIDE SEQUENCE [LARGE SCALE GENOMIC DNA]</scope>
    <source>
        <strain evidence="2">DSM 17539</strain>
    </source>
</reference>
<dbReference type="OrthoDB" id="1262821at2"/>
<proteinExistence type="predicted"/>
<dbReference type="Proteomes" id="UP000184406">
    <property type="component" value="Unassembled WGS sequence"/>
</dbReference>
<name>A0A1M5H117_9FLAO</name>
<keyword evidence="2" id="KW-1185">Reference proteome</keyword>
<evidence type="ECO:0000313" key="1">
    <source>
        <dbReference type="EMBL" id="SHG09721.1"/>
    </source>
</evidence>
<organism evidence="1 2">
    <name type="scientific">Arenibacter palladensis</name>
    <dbReference type="NCBI Taxonomy" id="237373"/>
    <lineage>
        <taxon>Bacteria</taxon>
        <taxon>Pseudomonadati</taxon>
        <taxon>Bacteroidota</taxon>
        <taxon>Flavobacteriia</taxon>
        <taxon>Flavobacteriales</taxon>
        <taxon>Flavobacteriaceae</taxon>
        <taxon>Arenibacter</taxon>
    </lineage>
</organism>
<dbReference type="AlphaFoldDB" id="A0A1M5H117"/>
<dbReference type="EMBL" id="FQUX01000012">
    <property type="protein sequence ID" value="SHG09721.1"/>
    <property type="molecule type" value="Genomic_DNA"/>
</dbReference>
<evidence type="ECO:0008006" key="3">
    <source>
        <dbReference type="Google" id="ProtNLM"/>
    </source>
</evidence>
<accession>A0A1M5H117</accession>
<evidence type="ECO:0000313" key="2">
    <source>
        <dbReference type="Proteomes" id="UP000184406"/>
    </source>
</evidence>
<gene>
    <name evidence="1" type="ORF">SAMN03080594_112114</name>
</gene>